<dbReference type="Proteomes" id="UP000831787">
    <property type="component" value="Chromosome"/>
</dbReference>
<keyword evidence="7 14" id="KW-1133">Transmembrane helix</keyword>
<feature type="transmembrane region" description="Helical" evidence="14">
    <location>
        <begin position="232"/>
        <end position="250"/>
    </location>
</feature>
<feature type="transmembrane region" description="Helical" evidence="14">
    <location>
        <begin position="148"/>
        <end position="167"/>
    </location>
</feature>
<evidence type="ECO:0000256" key="14">
    <source>
        <dbReference type="SAM" id="Phobius"/>
    </source>
</evidence>
<dbReference type="RefSeq" id="WP_244710105.1">
    <property type="nucleotide sequence ID" value="NZ_CP095073.1"/>
</dbReference>
<evidence type="ECO:0000256" key="11">
    <source>
        <dbReference type="ARBA" id="ARBA00023201"/>
    </source>
</evidence>
<sequence length="530" mass="57018">MTTGVFFAVLAVYILVGAGITRLVKSKDDFYVMGEKGTTLLIVGTLAATYLSAVTLLGISGTSYSEGPLVIAALGSFGAWLGTLIAVVYIGRKMKALDCKTMPDFFDKRFKNKTVSVIAVLIMIVGLLGYGVIQLIGAGLVLSEVTNISFPVMIVIFTAALLIFCALGGMYGVVITDTLMFFTMLAISVVIAPFIIGKAGFEEMKALSDTIPLYWTIEGAKERPLGWSISQFLVWILFFSCTPALVSRVFPAKNDFVILKAAVIGVFFAPFMQVVVFIAAGGMRVLQPGIENTDNVMIIGFLEQVPDVLGGIGLAGLMASIMSTASTLFVLVGFALARDLYENLRKEPLSEKDSLKVGRWAQVVVGIVVCLIAVSRPSAIYWISIYAGAIFGVGWLPTVIAGLEWRRMNSKAAISSMLSGVVSFIVISELASRGIIHLPVHIDALMIAFAISTLVLLVVGFATKPAAHELDYYKEMKKVNSSTSTIKSFASEKNGLAKLKKQYKQTMGIAVAFIGISVVIWGFFFLKLGL</sequence>
<feature type="transmembrane region" description="Helical" evidence="14">
    <location>
        <begin position="412"/>
        <end position="432"/>
    </location>
</feature>
<evidence type="ECO:0000256" key="1">
    <source>
        <dbReference type="ARBA" id="ARBA00004651"/>
    </source>
</evidence>
<reference evidence="15 16" key="1">
    <citation type="submission" date="2022-04" db="EMBL/GenBank/DDBJ databases">
        <title>Halobacillus sp. isolated from saltern.</title>
        <authorList>
            <person name="Won M."/>
            <person name="Lee C.-M."/>
            <person name="Woen H.-Y."/>
            <person name="Kwon S.-W."/>
        </authorList>
    </citation>
    <scope>NUCLEOTIDE SEQUENCE [LARGE SCALE GENOMIC DNA]</scope>
    <source>
        <strain evidence="15 16">SSBR10-3</strain>
    </source>
</reference>
<evidence type="ECO:0000256" key="6">
    <source>
        <dbReference type="ARBA" id="ARBA00022847"/>
    </source>
</evidence>
<evidence type="ECO:0000256" key="5">
    <source>
        <dbReference type="ARBA" id="ARBA00022692"/>
    </source>
</evidence>
<evidence type="ECO:0000256" key="9">
    <source>
        <dbReference type="ARBA" id="ARBA00023065"/>
    </source>
</evidence>
<feature type="transmembrane region" description="Helical" evidence="14">
    <location>
        <begin position="380"/>
        <end position="400"/>
    </location>
</feature>
<dbReference type="InterPro" id="IPR050277">
    <property type="entry name" value="Sodium:Solute_Symporter"/>
</dbReference>
<dbReference type="Gene3D" id="1.20.1730.10">
    <property type="entry name" value="Sodium/glucose cotransporter"/>
    <property type="match status" value="1"/>
</dbReference>
<protein>
    <submittedName>
        <fullName evidence="15">Sodium:solute symporter family protein</fullName>
    </submittedName>
</protein>
<comment type="similarity">
    <text evidence="2 13">Belongs to the sodium:solute symporter (SSF) (TC 2.A.21) family.</text>
</comment>
<evidence type="ECO:0000256" key="8">
    <source>
        <dbReference type="ARBA" id="ARBA00023053"/>
    </source>
</evidence>
<evidence type="ECO:0000256" key="2">
    <source>
        <dbReference type="ARBA" id="ARBA00006434"/>
    </source>
</evidence>
<name>A0ABY4EQ96_9BACI</name>
<evidence type="ECO:0000256" key="10">
    <source>
        <dbReference type="ARBA" id="ARBA00023136"/>
    </source>
</evidence>
<dbReference type="PANTHER" id="PTHR48086:SF3">
    <property type="entry name" value="SODIUM_PROLINE SYMPORTER"/>
    <property type="match status" value="1"/>
</dbReference>
<keyword evidence="8" id="KW-0915">Sodium</keyword>
<organism evidence="15 16">
    <name type="scientific">Halobacillus salinarum</name>
    <dbReference type="NCBI Taxonomy" id="2932257"/>
    <lineage>
        <taxon>Bacteria</taxon>
        <taxon>Bacillati</taxon>
        <taxon>Bacillota</taxon>
        <taxon>Bacilli</taxon>
        <taxon>Bacillales</taxon>
        <taxon>Bacillaceae</taxon>
        <taxon>Halobacillus</taxon>
    </lineage>
</organism>
<keyword evidence="5 14" id="KW-0812">Transmembrane</keyword>
<feature type="transmembrane region" description="Helical" evidence="14">
    <location>
        <begin position="257"/>
        <end position="280"/>
    </location>
</feature>
<keyword evidence="16" id="KW-1185">Reference proteome</keyword>
<keyword evidence="3" id="KW-0813">Transport</keyword>
<feature type="transmembrane region" description="Helical" evidence="14">
    <location>
        <begin position="312"/>
        <end position="336"/>
    </location>
</feature>
<dbReference type="PROSITE" id="PS50283">
    <property type="entry name" value="NA_SOLUT_SYMP_3"/>
    <property type="match status" value="1"/>
</dbReference>
<evidence type="ECO:0000313" key="15">
    <source>
        <dbReference type="EMBL" id="UOQ44276.1"/>
    </source>
</evidence>
<comment type="catalytic activity">
    <reaction evidence="12">
        <text>L-proline(in) + Na(+)(in) = L-proline(out) + Na(+)(out)</text>
        <dbReference type="Rhea" id="RHEA:28967"/>
        <dbReference type="ChEBI" id="CHEBI:29101"/>
        <dbReference type="ChEBI" id="CHEBI:60039"/>
    </reaction>
</comment>
<feature type="transmembrane region" description="Helical" evidence="14">
    <location>
        <begin position="444"/>
        <end position="467"/>
    </location>
</feature>
<feature type="transmembrane region" description="Helical" evidence="14">
    <location>
        <begin position="37"/>
        <end position="57"/>
    </location>
</feature>
<dbReference type="EMBL" id="CP095073">
    <property type="protein sequence ID" value="UOQ44276.1"/>
    <property type="molecule type" value="Genomic_DNA"/>
</dbReference>
<gene>
    <name evidence="15" type="ORF">MUN89_20890</name>
</gene>
<comment type="subcellular location">
    <subcellularLocation>
        <location evidence="1">Cell membrane</location>
        <topology evidence="1">Multi-pass membrane protein</topology>
    </subcellularLocation>
</comment>
<dbReference type="Pfam" id="PF00474">
    <property type="entry name" value="SSF"/>
    <property type="match status" value="1"/>
</dbReference>
<dbReference type="InterPro" id="IPR038377">
    <property type="entry name" value="Na/Glc_symporter_sf"/>
</dbReference>
<keyword evidence="6" id="KW-0769">Symport</keyword>
<feature type="transmembrane region" description="Helical" evidence="14">
    <location>
        <begin position="507"/>
        <end position="526"/>
    </location>
</feature>
<evidence type="ECO:0000256" key="13">
    <source>
        <dbReference type="RuleBase" id="RU362091"/>
    </source>
</evidence>
<keyword evidence="9" id="KW-0406">Ion transport</keyword>
<evidence type="ECO:0000313" key="16">
    <source>
        <dbReference type="Proteomes" id="UP000831787"/>
    </source>
</evidence>
<dbReference type="CDD" id="cd10322">
    <property type="entry name" value="SLC5sbd"/>
    <property type="match status" value="1"/>
</dbReference>
<keyword evidence="4" id="KW-1003">Cell membrane</keyword>
<accession>A0ABY4EQ96</accession>
<dbReference type="InterPro" id="IPR001734">
    <property type="entry name" value="Na/solute_symporter"/>
</dbReference>
<feature type="transmembrane region" description="Helical" evidence="14">
    <location>
        <begin position="179"/>
        <end position="196"/>
    </location>
</feature>
<evidence type="ECO:0000256" key="3">
    <source>
        <dbReference type="ARBA" id="ARBA00022448"/>
    </source>
</evidence>
<feature type="transmembrane region" description="Helical" evidence="14">
    <location>
        <begin position="117"/>
        <end position="142"/>
    </location>
</feature>
<evidence type="ECO:0000256" key="7">
    <source>
        <dbReference type="ARBA" id="ARBA00022989"/>
    </source>
</evidence>
<keyword evidence="11" id="KW-0739">Sodium transport</keyword>
<keyword evidence="10 14" id="KW-0472">Membrane</keyword>
<dbReference type="PANTHER" id="PTHR48086">
    <property type="entry name" value="SODIUM/PROLINE SYMPORTER-RELATED"/>
    <property type="match status" value="1"/>
</dbReference>
<evidence type="ECO:0000256" key="4">
    <source>
        <dbReference type="ARBA" id="ARBA00022475"/>
    </source>
</evidence>
<feature type="transmembrane region" description="Helical" evidence="14">
    <location>
        <begin position="357"/>
        <end position="374"/>
    </location>
</feature>
<evidence type="ECO:0000256" key="12">
    <source>
        <dbReference type="ARBA" id="ARBA00033708"/>
    </source>
</evidence>
<feature type="transmembrane region" description="Helical" evidence="14">
    <location>
        <begin position="69"/>
        <end position="90"/>
    </location>
</feature>
<proteinExistence type="inferred from homology"/>
<feature type="transmembrane region" description="Helical" evidence="14">
    <location>
        <begin position="6"/>
        <end position="25"/>
    </location>
</feature>